<dbReference type="AlphaFoldDB" id="A0A285NHD8"/>
<dbReference type="CDD" id="cd06127">
    <property type="entry name" value="DEDDh"/>
    <property type="match status" value="1"/>
</dbReference>
<dbReference type="SMART" id="SM00479">
    <property type="entry name" value="EXOIII"/>
    <property type="match status" value="1"/>
</dbReference>
<sequence>MDFLRKIQLYRYRKNPYFPKFYSPIKEKSIEKITFCSFDLETTGLDPKKDEIVSIGAVKIKKLKIDIGTQFYKLVKPEKHLEKENILIHGITMSELENAPSPENVIPEFLEYIKGTVLVGYFVRFDISVLSRYTQKMFGIPVLNPFIDLKDVHLLNLQRSYTPAEKIRESSLEELAIEYGIPVEKRHNALYDSIISALLFIAMVKKHRQTVEKLLSKLL</sequence>
<protein>
    <submittedName>
        <fullName evidence="7">DNA polymerase-3 subunit epsilon</fullName>
    </submittedName>
</protein>
<evidence type="ECO:0000256" key="1">
    <source>
        <dbReference type="ARBA" id="ARBA00022722"/>
    </source>
</evidence>
<dbReference type="InterPro" id="IPR012337">
    <property type="entry name" value="RNaseH-like_sf"/>
</dbReference>
<dbReference type="PANTHER" id="PTHR30231:SF4">
    <property type="entry name" value="PROTEIN NEN2"/>
    <property type="match status" value="1"/>
</dbReference>
<evidence type="ECO:0000256" key="5">
    <source>
        <dbReference type="ARBA" id="ARBA00026073"/>
    </source>
</evidence>
<proteinExistence type="predicted"/>
<dbReference type="SUPFAM" id="SSF53098">
    <property type="entry name" value="Ribonuclease H-like"/>
    <property type="match status" value="1"/>
</dbReference>
<comment type="subunit">
    <text evidence="5">DNA polymerase III contains a core (composed of alpha, epsilon and theta chains) that associates with a tau subunit. This core dimerizes to form the POLIII' complex. PolIII' associates with the gamma complex (composed of gamma, delta, delta', psi and chi chains) and with the beta chain to form the complete DNA polymerase III complex.</text>
</comment>
<evidence type="ECO:0000256" key="2">
    <source>
        <dbReference type="ARBA" id="ARBA00022801"/>
    </source>
</evidence>
<keyword evidence="2" id="KW-0378">Hydrolase</keyword>
<dbReference type="GO" id="GO:0003887">
    <property type="term" value="F:DNA-directed DNA polymerase activity"/>
    <property type="evidence" value="ECO:0007669"/>
    <property type="project" value="InterPro"/>
</dbReference>
<keyword evidence="3" id="KW-0269">Exonuclease</keyword>
<keyword evidence="1" id="KW-0540">Nuclease</keyword>
<evidence type="ECO:0000256" key="4">
    <source>
        <dbReference type="ARBA" id="ARBA00025483"/>
    </source>
</evidence>
<dbReference type="InterPro" id="IPR036397">
    <property type="entry name" value="RNaseH_sf"/>
</dbReference>
<dbReference type="Gene3D" id="3.30.420.10">
    <property type="entry name" value="Ribonuclease H-like superfamily/Ribonuclease H"/>
    <property type="match status" value="1"/>
</dbReference>
<organism evidence="7 8">
    <name type="scientific">Persephonella hydrogeniphila</name>
    <dbReference type="NCBI Taxonomy" id="198703"/>
    <lineage>
        <taxon>Bacteria</taxon>
        <taxon>Pseudomonadati</taxon>
        <taxon>Aquificota</taxon>
        <taxon>Aquificia</taxon>
        <taxon>Aquificales</taxon>
        <taxon>Hydrogenothermaceae</taxon>
        <taxon>Persephonella</taxon>
    </lineage>
</organism>
<evidence type="ECO:0000256" key="3">
    <source>
        <dbReference type="ARBA" id="ARBA00022839"/>
    </source>
</evidence>
<dbReference type="NCBIfam" id="TIGR00573">
    <property type="entry name" value="dnaq"/>
    <property type="match status" value="1"/>
</dbReference>
<dbReference type="GO" id="GO:0008408">
    <property type="term" value="F:3'-5' exonuclease activity"/>
    <property type="evidence" value="ECO:0007669"/>
    <property type="project" value="TreeGrafter"/>
</dbReference>
<dbReference type="GO" id="GO:0006260">
    <property type="term" value="P:DNA replication"/>
    <property type="evidence" value="ECO:0007669"/>
    <property type="project" value="InterPro"/>
</dbReference>
<keyword evidence="8" id="KW-1185">Reference proteome</keyword>
<gene>
    <name evidence="7" type="ORF">SAMN06265182_1409</name>
</gene>
<evidence type="ECO:0000313" key="8">
    <source>
        <dbReference type="Proteomes" id="UP000219036"/>
    </source>
</evidence>
<dbReference type="InterPro" id="IPR013520">
    <property type="entry name" value="Ribonucl_H"/>
</dbReference>
<dbReference type="Proteomes" id="UP000219036">
    <property type="component" value="Unassembled WGS sequence"/>
</dbReference>
<comment type="function">
    <text evidence="4">DNA polymerase III is a complex, multichain enzyme responsible for most of the replicative synthesis in bacteria. The epsilon subunit contain the editing function and is a proofreading 3'-5' exonuclease.</text>
</comment>
<feature type="domain" description="Exonuclease" evidence="6">
    <location>
        <begin position="34"/>
        <end position="209"/>
    </location>
</feature>
<accession>A0A285NHD8</accession>
<dbReference type="OrthoDB" id="9776650at2"/>
<dbReference type="GO" id="GO:0003677">
    <property type="term" value="F:DNA binding"/>
    <property type="evidence" value="ECO:0007669"/>
    <property type="project" value="InterPro"/>
</dbReference>
<name>A0A285NHD8_9AQUI</name>
<dbReference type="Pfam" id="PF00929">
    <property type="entry name" value="RNase_T"/>
    <property type="match status" value="1"/>
</dbReference>
<reference evidence="8" key="1">
    <citation type="submission" date="2017-09" db="EMBL/GenBank/DDBJ databases">
        <authorList>
            <person name="Varghese N."/>
            <person name="Submissions S."/>
        </authorList>
    </citation>
    <scope>NUCLEOTIDE SEQUENCE [LARGE SCALE GENOMIC DNA]</scope>
    <source>
        <strain evidence="8">DSM 15103</strain>
    </source>
</reference>
<evidence type="ECO:0000259" key="6">
    <source>
        <dbReference type="SMART" id="SM00479"/>
    </source>
</evidence>
<dbReference type="InterPro" id="IPR006054">
    <property type="entry name" value="DnaQ"/>
</dbReference>
<dbReference type="RefSeq" id="WP_097000579.1">
    <property type="nucleotide sequence ID" value="NZ_OBEI01000006.1"/>
</dbReference>
<dbReference type="EMBL" id="OBEI01000006">
    <property type="protein sequence ID" value="SNZ08890.1"/>
    <property type="molecule type" value="Genomic_DNA"/>
</dbReference>
<dbReference type="GO" id="GO:0005829">
    <property type="term" value="C:cytosol"/>
    <property type="evidence" value="ECO:0007669"/>
    <property type="project" value="TreeGrafter"/>
</dbReference>
<dbReference type="FunFam" id="3.30.420.10:FF:000045">
    <property type="entry name" value="3'-5' exonuclease DinG"/>
    <property type="match status" value="1"/>
</dbReference>
<dbReference type="PANTHER" id="PTHR30231">
    <property type="entry name" value="DNA POLYMERASE III SUBUNIT EPSILON"/>
    <property type="match status" value="1"/>
</dbReference>
<evidence type="ECO:0000313" key="7">
    <source>
        <dbReference type="EMBL" id="SNZ08890.1"/>
    </source>
</evidence>